<sequence>MQAIYSQLYEYSIQDAHSRQNYRSESQYIVIPSIGSCISTSSPPRRNPSRSKPDDTSDPIVSSMLAIGLISSVSFAKSWSSLAVSSGIAEGGSGSQLSSGRWRGVKISQLYSAPGGTLRVSEKEEVRLEELMLDKT</sequence>
<evidence type="ECO:0000313" key="2">
    <source>
        <dbReference type="EMBL" id="SMR62619.1"/>
    </source>
</evidence>
<evidence type="ECO:0000313" key="3">
    <source>
        <dbReference type="Proteomes" id="UP000245764"/>
    </source>
</evidence>
<dbReference type="AlphaFoldDB" id="A0A2H1H9X4"/>
<organism evidence="2 3">
    <name type="scientific">Zymoseptoria tritici ST99CH_1E4</name>
    <dbReference type="NCBI Taxonomy" id="1276532"/>
    <lineage>
        <taxon>Eukaryota</taxon>
        <taxon>Fungi</taxon>
        <taxon>Dikarya</taxon>
        <taxon>Ascomycota</taxon>
        <taxon>Pezizomycotina</taxon>
        <taxon>Dothideomycetes</taxon>
        <taxon>Dothideomycetidae</taxon>
        <taxon>Mycosphaerellales</taxon>
        <taxon>Mycosphaerellaceae</taxon>
        <taxon>Zymoseptoria</taxon>
    </lineage>
</organism>
<reference evidence="3" key="1">
    <citation type="submission" date="2017-05" db="EMBL/GenBank/DDBJ databases">
        <authorList>
            <person name="Song R."/>
            <person name="Chenine A.L."/>
            <person name="Ruprecht R.M."/>
        </authorList>
    </citation>
    <scope>NUCLEOTIDE SEQUENCE [LARGE SCALE GENOMIC DNA]</scope>
</reference>
<gene>
    <name evidence="2" type="ORF">ZT1E4_G11935</name>
</gene>
<evidence type="ECO:0000256" key="1">
    <source>
        <dbReference type="SAM" id="MobiDB-lite"/>
    </source>
</evidence>
<accession>A0A2H1H9X4</accession>
<protein>
    <submittedName>
        <fullName evidence="2">Uncharacterized protein</fullName>
    </submittedName>
</protein>
<dbReference type="Proteomes" id="UP000245764">
    <property type="component" value="Chromosome 20"/>
</dbReference>
<name>A0A2H1H9X4_ZYMTR</name>
<feature type="region of interest" description="Disordered" evidence="1">
    <location>
        <begin position="35"/>
        <end position="59"/>
    </location>
</feature>
<proteinExistence type="predicted"/>
<dbReference type="EMBL" id="LT854271">
    <property type="protein sequence ID" value="SMR62619.1"/>
    <property type="molecule type" value="Genomic_DNA"/>
</dbReference>